<evidence type="ECO:0000313" key="2">
    <source>
        <dbReference type="Proteomes" id="UP000324748"/>
    </source>
</evidence>
<protein>
    <submittedName>
        <fullName evidence="1">Uncharacterized protein</fullName>
    </submittedName>
</protein>
<reference evidence="1 2" key="1">
    <citation type="submission" date="2019-05" db="EMBL/GenBank/DDBJ databases">
        <title>Emergence of the Ug99 lineage of the wheat stem rust pathogen through somatic hybridization.</title>
        <authorList>
            <person name="Li F."/>
            <person name="Upadhyaya N.M."/>
            <person name="Sperschneider J."/>
            <person name="Matny O."/>
            <person name="Nguyen-Phuc H."/>
            <person name="Mago R."/>
            <person name="Raley C."/>
            <person name="Miller M.E."/>
            <person name="Silverstein K.A.T."/>
            <person name="Henningsen E."/>
            <person name="Hirsch C.D."/>
            <person name="Visser B."/>
            <person name="Pretorius Z.A."/>
            <person name="Steffenson B.J."/>
            <person name="Schwessinger B."/>
            <person name="Dodds P.N."/>
            <person name="Figueroa M."/>
        </authorList>
    </citation>
    <scope>NUCLEOTIDE SEQUENCE [LARGE SCALE GENOMIC DNA]</scope>
    <source>
        <strain evidence="1">21-0</strain>
    </source>
</reference>
<comment type="caution">
    <text evidence="1">The sequence shown here is derived from an EMBL/GenBank/DDBJ whole genome shotgun (WGS) entry which is preliminary data.</text>
</comment>
<sequence>MDRTFDPLTCLCFRYASRLATEFAEIQKWSDRSSFIVRLATDAEQESLPREAGFHGVSQTVPFMAGNPYCNDIIIASCHVTSFGIYPRRYTYALYLIYRPPMHDMDSPATPESTAPEAGVGWRMDALVWNHQFPRCSRRQSRKQSVTQIEGFRRRHLSQRRSNLTGAKTVLQNSPERNRLEFRGCADSHWAWVIEREAPLARILCSLIPSNLSL</sequence>
<dbReference type="EMBL" id="VSWC01000092">
    <property type="protein sequence ID" value="KAA1091460.1"/>
    <property type="molecule type" value="Genomic_DNA"/>
</dbReference>
<proteinExistence type="predicted"/>
<gene>
    <name evidence="1" type="ORF">PGT21_034159</name>
</gene>
<dbReference type="OrthoDB" id="2506154at2759"/>
<dbReference type="AlphaFoldDB" id="A0A5B0NTM1"/>
<dbReference type="Proteomes" id="UP000324748">
    <property type="component" value="Unassembled WGS sequence"/>
</dbReference>
<evidence type="ECO:0000313" key="1">
    <source>
        <dbReference type="EMBL" id="KAA1091460.1"/>
    </source>
</evidence>
<accession>A0A5B0NTM1</accession>
<keyword evidence="2" id="KW-1185">Reference proteome</keyword>
<name>A0A5B0NTM1_PUCGR</name>
<organism evidence="1 2">
    <name type="scientific">Puccinia graminis f. sp. tritici</name>
    <dbReference type="NCBI Taxonomy" id="56615"/>
    <lineage>
        <taxon>Eukaryota</taxon>
        <taxon>Fungi</taxon>
        <taxon>Dikarya</taxon>
        <taxon>Basidiomycota</taxon>
        <taxon>Pucciniomycotina</taxon>
        <taxon>Pucciniomycetes</taxon>
        <taxon>Pucciniales</taxon>
        <taxon>Pucciniaceae</taxon>
        <taxon>Puccinia</taxon>
    </lineage>
</organism>